<dbReference type="Proteomes" id="UP000466730">
    <property type="component" value="Unassembled WGS sequence"/>
</dbReference>
<gene>
    <name evidence="1" type="ORF">GH815_09050</name>
</gene>
<dbReference type="EMBL" id="WJPO01000011">
    <property type="protein sequence ID" value="MRH21140.1"/>
    <property type="molecule type" value="Genomic_DNA"/>
</dbReference>
<evidence type="ECO:0000313" key="2">
    <source>
        <dbReference type="Proteomes" id="UP000466730"/>
    </source>
</evidence>
<sequence length="155" mass="16718">MRARFMLILSTALILGGCATVRESRLNPFNWFGGATEEQSTIVAVGRQTADPRPLVDLVVEMGVERTPGGAIVQATGRPARQGFWNADLVRDPATPGESGVLVYDFRLAPPGRATRVGTEPSRELTAGTFLTDQDLDGVRAIVVRGAQNQQRVSR</sequence>
<dbReference type="RefSeq" id="WP_153748447.1">
    <property type="nucleotide sequence ID" value="NZ_BAAADI010000011.1"/>
</dbReference>
<organism evidence="1 2">
    <name type="scientific">Rhodovulum strictum</name>
    <dbReference type="NCBI Taxonomy" id="58314"/>
    <lineage>
        <taxon>Bacteria</taxon>
        <taxon>Pseudomonadati</taxon>
        <taxon>Pseudomonadota</taxon>
        <taxon>Alphaproteobacteria</taxon>
        <taxon>Rhodobacterales</taxon>
        <taxon>Paracoccaceae</taxon>
        <taxon>Rhodovulum</taxon>
    </lineage>
</organism>
<dbReference type="PROSITE" id="PS51257">
    <property type="entry name" value="PROKAR_LIPOPROTEIN"/>
    <property type="match status" value="1"/>
</dbReference>
<evidence type="ECO:0000313" key="1">
    <source>
        <dbReference type="EMBL" id="MRH21140.1"/>
    </source>
</evidence>
<comment type="caution">
    <text evidence="1">The sequence shown here is derived from an EMBL/GenBank/DDBJ whole genome shotgun (WGS) entry which is preliminary data.</text>
</comment>
<evidence type="ECO:0008006" key="3">
    <source>
        <dbReference type="Google" id="ProtNLM"/>
    </source>
</evidence>
<reference evidence="1 2" key="1">
    <citation type="submission" date="2019-11" db="EMBL/GenBank/DDBJ databases">
        <title>Draft Whole-Genome sequence of the marine photosynthetic bacterium Rhodovulum strictum DSM 11289.</title>
        <authorList>
            <person name="Kyndt J.A."/>
            <person name="Meyer T.E."/>
        </authorList>
    </citation>
    <scope>NUCLEOTIDE SEQUENCE [LARGE SCALE GENOMIC DNA]</scope>
    <source>
        <strain evidence="1 2">DSM 11289</strain>
    </source>
</reference>
<dbReference type="OrthoDB" id="7773807at2"/>
<accession>A0A844B634</accession>
<name>A0A844B634_9RHOB</name>
<proteinExistence type="predicted"/>
<protein>
    <recommendedName>
        <fullName evidence="3">Lipoprotein</fullName>
    </recommendedName>
</protein>
<keyword evidence="2" id="KW-1185">Reference proteome</keyword>
<dbReference type="AlphaFoldDB" id="A0A844B634"/>